<evidence type="ECO:0000313" key="3">
    <source>
        <dbReference type="Proteomes" id="UP000078541"/>
    </source>
</evidence>
<sequence>MLSKQQTEDDVRQLFTTFGSIEECTILRGPDGSSREEEGRGLATRYRGDRRKWKSKADRRKGKEKPGEGPGEIRKRTTPRAATMRYLDQQEFNFEKRKHPVIKRSQETRPKGTLAETGEKALINCQSNQYLSTLYNAEWSVRTGLVRFTIQVTSGKRYRSKN</sequence>
<feature type="compositionally biased region" description="Basic residues" evidence="1">
    <location>
        <begin position="48"/>
        <end position="63"/>
    </location>
</feature>
<dbReference type="EMBL" id="KQ981374">
    <property type="protein sequence ID" value="KYN42425.1"/>
    <property type="molecule type" value="Genomic_DNA"/>
</dbReference>
<dbReference type="Gene3D" id="3.30.70.330">
    <property type="match status" value="1"/>
</dbReference>
<name>A0A151JZI6_9HYME</name>
<dbReference type="Proteomes" id="UP000078541">
    <property type="component" value="Unassembled WGS sequence"/>
</dbReference>
<dbReference type="InterPro" id="IPR035979">
    <property type="entry name" value="RBD_domain_sf"/>
</dbReference>
<dbReference type="GO" id="GO:0003676">
    <property type="term" value="F:nucleic acid binding"/>
    <property type="evidence" value="ECO:0007669"/>
    <property type="project" value="InterPro"/>
</dbReference>
<keyword evidence="3" id="KW-1185">Reference proteome</keyword>
<dbReference type="InterPro" id="IPR012677">
    <property type="entry name" value="Nucleotide-bd_a/b_plait_sf"/>
</dbReference>
<dbReference type="SUPFAM" id="SSF54928">
    <property type="entry name" value="RNA-binding domain, RBD"/>
    <property type="match status" value="1"/>
</dbReference>
<organism evidence="2 3">
    <name type="scientific">Trachymyrmex septentrionalis</name>
    <dbReference type="NCBI Taxonomy" id="34720"/>
    <lineage>
        <taxon>Eukaryota</taxon>
        <taxon>Metazoa</taxon>
        <taxon>Ecdysozoa</taxon>
        <taxon>Arthropoda</taxon>
        <taxon>Hexapoda</taxon>
        <taxon>Insecta</taxon>
        <taxon>Pterygota</taxon>
        <taxon>Neoptera</taxon>
        <taxon>Endopterygota</taxon>
        <taxon>Hymenoptera</taxon>
        <taxon>Apocrita</taxon>
        <taxon>Aculeata</taxon>
        <taxon>Formicoidea</taxon>
        <taxon>Formicidae</taxon>
        <taxon>Myrmicinae</taxon>
        <taxon>Trachymyrmex</taxon>
    </lineage>
</organism>
<reference evidence="2 3" key="1">
    <citation type="submission" date="2016-03" db="EMBL/GenBank/DDBJ databases">
        <title>Trachymyrmex septentrionalis WGS genome.</title>
        <authorList>
            <person name="Nygaard S."/>
            <person name="Hu H."/>
            <person name="Boomsma J."/>
            <person name="Zhang G."/>
        </authorList>
    </citation>
    <scope>NUCLEOTIDE SEQUENCE [LARGE SCALE GENOMIC DNA]</scope>
    <source>
        <strain evidence="2">Tsep2-gDNA-1</strain>
        <tissue evidence="2">Whole body</tissue>
    </source>
</reference>
<dbReference type="AlphaFoldDB" id="A0A151JZI6"/>
<dbReference type="STRING" id="34720.A0A151JZI6"/>
<feature type="region of interest" description="Disordered" evidence="1">
    <location>
        <begin position="26"/>
        <end position="78"/>
    </location>
</feature>
<evidence type="ECO:0000256" key="1">
    <source>
        <dbReference type="SAM" id="MobiDB-lite"/>
    </source>
</evidence>
<protein>
    <submittedName>
        <fullName evidence="2">CUGBP Elav-like family member 4</fullName>
    </submittedName>
</protein>
<feature type="compositionally biased region" description="Basic and acidic residues" evidence="1">
    <location>
        <begin position="64"/>
        <end position="75"/>
    </location>
</feature>
<evidence type="ECO:0000313" key="2">
    <source>
        <dbReference type="EMBL" id="KYN42425.1"/>
    </source>
</evidence>
<accession>A0A151JZI6</accession>
<proteinExistence type="predicted"/>
<gene>
    <name evidence="2" type="ORF">ALC56_03185</name>
</gene>